<evidence type="ECO:0000256" key="5">
    <source>
        <dbReference type="ARBA" id="ARBA00023002"/>
    </source>
</evidence>
<dbReference type="InterPro" id="IPR046826">
    <property type="entry name" value="PDH_N"/>
</dbReference>
<dbReference type="InterPro" id="IPR045865">
    <property type="entry name" value="ACT-like_dom_sf"/>
</dbReference>
<dbReference type="InterPro" id="IPR002912">
    <property type="entry name" value="ACT_dom"/>
</dbReference>
<dbReference type="GO" id="GO:0004665">
    <property type="term" value="F:prephenate dehydrogenase (NADP+) activity"/>
    <property type="evidence" value="ECO:0007669"/>
    <property type="project" value="InterPro"/>
</dbReference>
<dbReference type="InterPro" id="IPR003099">
    <property type="entry name" value="Prephen_DH"/>
</dbReference>
<keyword evidence="6" id="KW-0520">NAD</keyword>
<dbReference type="SUPFAM" id="SSF51735">
    <property type="entry name" value="NAD(P)-binding Rossmann-fold domains"/>
    <property type="match status" value="1"/>
</dbReference>
<name>A0A1F6CLQ8_HANXR</name>
<dbReference type="UniPathway" id="UPA00122">
    <property type="reaction ID" value="UER00961"/>
</dbReference>
<dbReference type="GO" id="GO:0008977">
    <property type="term" value="F:prephenate dehydrogenase (NAD+) activity"/>
    <property type="evidence" value="ECO:0007669"/>
    <property type="project" value="UniProtKB-EC"/>
</dbReference>
<evidence type="ECO:0000313" key="11">
    <source>
        <dbReference type="EMBL" id="OGG49931.1"/>
    </source>
</evidence>
<dbReference type="InterPro" id="IPR036291">
    <property type="entry name" value="NAD(P)-bd_dom_sf"/>
</dbReference>
<evidence type="ECO:0000259" key="9">
    <source>
        <dbReference type="PROSITE" id="PS51176"/>
    </source>
</evidence>
<evidence type="ECO:0000256" key="7">
    <source>
        <dbReference type="ARBA" id="ARBA00023141"/>
    </source>
</evidence>
<evidence type="ECO:0000256" key="8">
    <source>
        <dbReference type="ARBA" id="ARBA00049260"/>
    </source>
</evidence>
<evidence type="ECO:0000256" key="6">
    <source>
        <dbReference type="ARBA" id="ARBA00023027"/>
    </source>
</evidence>
<evidence type="ECO:0000313" key="12">
    <source>
        <dbReference type="Proteomes" id="UP000178606"/>
    </source>
</evidence>
<evidence type="ECO:0000256" key="4">
    <source>
        <dbReference type="ARBA" id="ARBA00022498"/>
    </source>
</evidence>
<dbReference type="Proteomes" id="UP000178606">
    <property type="component" value="Unassembled WGS sequence"/>
</dbReference>
<keyword evidence="4" id="KW-0827">Tyrosine biosynthesis</keyword>
<comment type="catalytic activity">
    <reaction evidence="8">
        <text>prephenate + NAD(+) = 3-(4-hydroxyphenyl)pyruvate + CO2 + NADH</text>
        <dbReference type="Rhea" id="RHEA:13869"/>
        <dbReference type="ChEBI" id="CHEBI:16526"/>
        <dbReference type="ChEBI" id="CHEBI:29934"/>
        <dbReference type="ChEBI" id="CHEBI:36242"/>
        <dbReference type="ChEBI" id="CHEBI:57540"/>
        <dbReference type="ChEBI" id="CHEBI:57945"/>
        <dbReference type="EC" id="1.3.1.12"/>
    </reaction>
</comment>
<gene>
    <name evidence="11" type="ORF">A3F84_08885</name>
</gene>
<keyword evidence="5" id="KW-0560">Oxidoreductase</keyword>
<evidence type="ECO:0000259" key="10">
    <source>
        <dbReference type="PROSITE" id="PS51671"/>
    </source>
</evidence>
<keyword evidence="7" id="KW-0028">Amino-acid biosynthesis</keyword>
<dbReference type="CDD" id="cd04909">
    <property type="entry name" value="ACT_PDH-BS"/>
    <property type="match status" value="1"/>
</dbReference>
<feature type="non-terminal residue" evidence="11">
    <location>
        <position position="1"/>
    </location>
</feature>
<proteinExistence type="predicted"/>
<dbReference type="SUPFAM" id="SSF55021">
    <property type="entry name" value="ACT-like"/>
    <property type="match status" value="1"/>
</dbReference>
<protein>
    <recommendedName>
        <fullName evidence="3">Prephenate dehydrogenase</fullName>
        <ecNumber evidence="2">1.3.1.12</ecNumber>
    </recommendedName>
</protein>
<dbReference type="Gene3D" id="3.40.50.720">
    <property type="entry name" value="NAD(P)-binding Rossmann-like Domain"/>
    <property type="match status" value="1"/>
</dbReference>
<dbReference type="InterPro" id="IPR046825">
    <property type="entry name" value="PDH_C"/>
</dbReference>
<dbReference type="FunFam" id="3.40.50.720:FF:000208">
    <property type="entry name" value="Prephenate dehydrogenase"/>
    <property type="match status" value="1"/>
</dbReference>
<dbReference type="InterPro" id="IPR050812">
    <property type="entry name" value="Preph/Arog_dehydrog"/>
</dbReference>
<dbReference type="EMBL" id="MFKF01000218">
    <property type="protein sequence ID" value="OGG49931.1"/>
    <property type="molecule type" value="Genomic_DNA"/>
</dbReference>
<dbReference type="InterPro" id="IPR008927">
    <property type="entry name" value="6-PGluconate_DH-like_C_sf"/>
</dbReference>
<keyword evidence="7" id="KW-0057">Aromatic amino acid biosynthesis</keyword>
<dbReference type="PANTHER" id="PTHR21363">
    <property type="entry name" value="PREPHENATE DEHYDROGENASE"/>
    <property type="match status" value="1"/>
</dbReference>
<dbReference type="Gene3D" id="3.30.70.260">
    <property type="match status" value="1"/>
</dbReference>
<sequence length="353" mass="37537">GLIGGSLGLACKRVKACREVVGVSRPQTVEEAVRIGAVDRGVDYADLPDGIAGADAVFLCTPISRILSLIEEVIPCAGAGTVVSDVGSTKAEVVAKAGVLGRAGVHFIGGHPMAGSEKSGVTAADPFLFQNAIYVLTPAPDVSEPVQERFIAFVRRIGAQPVVMPPEVHDRVAAAISHLPQMIATALVSMVGQMDEGDGRFLRLAAGGFRDLTRIASSPYDVWRDICATNGPVIREMIDRYVQRLISLRERVGDDALGEDFGHANRVRGGIPKDSKGFLHALHEILVVAEDRPGVIADIAGALAGERINLNDIEVLKVREGEGGTLRLGFDTRQAAERAVEILSKKGYLVRLR</sequence>
<reference evidence="11 12" key="1">
    <citation type="journal article" date="2016" name="Nat. Commun.">
        <title>Thousands of microbial genomes shed light on interconnected biogeochemical processes in an aquifer system.</title>
        <authorList>
            <person name="Anantharaman K."/>
            <person name="Brown C.T."/>
            <person name="Hug L.A."/>
            <person name="Sharon I."/>
            <person name="Castelle C.J."/>
            <person name="Probst A.J."/>
            <person name="Thomas B.C."/>
            <person name="Singh A."/>
            <person name="Wilkins M.J."/>
            <person name="Karaoz U."/>
            <person name="Brodie E.L."/>
            <person name="Williams K.H."/>
            <person name="Hubbard S.S."/>
            <person name="Banfield J.F."/>
        </authorList>
    </citation>
    <scope>NUCLEOTIDE SEQUENCE [LARGE SCALE GENOMIC DNA]</scope>
    <source>
        <strain evidence="12">RIFCSPLOWO2_12_FULL_64_10</strain>
    </source>
</reference>
<comment type="caution">
    <text evidence="11">The sequence shown here is derived from an EMBL/GenBank/DDBJ whole genome shotgun (WGS) entry which is preliminary data.</text>
</comment>
<comment type="pathway">
    <text evidence="1">Amino-acid biosynthesis; L-tyrosine biosynthesis; (4-hydroxyphenyl)pyruvate from prephenate (NAD(+) route): step 1/1.</text>
</comment>
<accession>A0A1F6CLQ8</accession>
<dbReference type="Pfam" id="PF02153">
    <property type="entry name" value="PDH_N"/>
    <property type="match status" value="1"/>
</dbReference>
<dbReference type="Pfam" id="PF01842">
    <property type="entry name" value="ACT"/>
    <property type="match status" value="1"/>
</dbReference>
<dbReference type="PROSITE" id="PS51176">
    <property type="entry name" value="PDH_ADH"/>
    <property type="match status" value="1"/>
</dbReference>
<evidence type="ECO:0000256" key="3">
    <source>
        <dbReference type="ARBA" id="ARBA00016891"/>
    </source>
</evidence>
<feature type="domain" description="Prephenate/arogenate dehydrogenase" evidence="9">
    <location>
        <begin position="1"/>
        <end position="282"/>
    </location>
</feature>
<dbReference type="PANTHER" id="PTHR21363:SF0">
    <property type="entry name" value="PREPHENATE DEHYDROGENASE [NADP(+)]"/>
    <property type="match status" value="1"/>
</dbReference>
<dbReference type="PROSITE" id="PS51671">
    <property type="entry name" value="ACT"/>
    <property type="match status" value="1"/>
</dbReference>
<dbReference type="EC" id="1.3.1.12" evidence="2"/>
<organism evidence="11 12">
    <name type="scientific">Handelsmanbacteria sp. (strain RIFCSPLOWO2_12_FULL_64_10)</name>
    <dbReference type="NCBI Taxonomy" id="1817868"/>
    <lineage>
        <taxon>Bacteria</taxon>
        <taxon>Candidatus Handelsmaniibacteriota</taxon>
    </lineage>
</organism>
<evidence type="ECO:0000256" key="1">
    <source>
        <dbReference type="ARBA" id="ARBA00005067"/>
    </source>
</evidence>
<dbReference type="Pfam" id="PF20463">
    <property type="entry name" value="PDH_C"/>
    <property type="match status" value="1"/>
</dbReference>
<feature type="domain" description="ACT" evidence="10">
    <location>
        <begin position="284"/>
        <end position="353"/>
    </location>
</feature>
<evidence type="ECO:0000256" key="2">
    <source>
        <dbReference type="ARBA" id="ARBA00012068"/>
    </source>
</evidence>
<dbReference type="GO" id="GO:0006571">
    <property type="term" value="P:tyrosine biosynthetic process"/>
    <property type="evidence" value="ECO:0007669"/>
    <property type="project" value="UniProtKB-UniPathway"/>
</dbReference>
<dbReference type="AlphaFoldDB" id="A0A1F6CLQ8"/>
<dbReference type="Gene3D" id="1.10.3660.10">
    <property type="entry name" value="6-phosphogluconate dehydrogenase C-terminal like domain"/>
    <property type="match status" value="1"/>
</dbReference>
<dbReference type="SUPFAM" id="SSF48179">
    <property type="entry name" value="6-phosphogluconate dehydrogenase C-terminal domain-like"/>
    <property type="match status" value="1"/>
</dbReference>
<dbReference type="GO" id="GO:0070403">
    <property type="term" value="F:NAD+ binding"/>
    <property type="evidence" value="ECO:0007669"/>
    <property type="project" value="InterPro"/>
</dbReference>